<proteinExistence type="predicted"/>
<accession>A0A6N2K8K2</accession>
<evidence type="ECO:0000313" key="1">
    <source>
        <dbReference type="EMBL" id="VFU24727.1"/>
    </source>
</evidence>
<organism evidence="1">
    <name type="scientific">Salix viminalis</name>
    <name type="common">Common osier</name>
    <name type="synonym">Basket willow</name>
    <dbReference type="NCBI Taxonomy" id="40686"/>
    <lineage>
        <taxon>Eukaryota</taxon>
        <taxon>Viridiplantae</taxon>
        <taxon>Streptophyta</taxon>
        <taxon>Embryophyta</taxon>
        <taxon>Tracheophyta</taxon>
        <taxon>Spermatophyta</taxon>
        <taxon>Magnoliopsida</taxon>
        <taxon>eudicotyledons</taxon>
        <taxon>Gunneridae</taxon>
        <taxon>Pentapetalae</taxon>
        <taxon>rosids</taxon>
        <taxon>fabids</taxon>
        <taxon>Malpighiales</taxon>
        <taxon>Salicaceae</taxon>
        <taxon>Saliceae</taxon>
        <taxon>Salix</taxon>
    </lineage>
</organism>
<dbReference type="AlphaFoldDB" id="A0A6N2K8K2"/>
<sequence length="128" mass="14609">MDRELSWKQSRFLINSKTKGAGQAPLWNELDRKKLRPESWSFSRIRFSTRLAIEGTLLLFIHGERKAHEASQLPVVEDSVLLHVLVSPSLPSNTLTNDPKMDRSHEVLDRTCRKHLPVKGVSPLPLGY</sequence>
<reference evidence="1" key="1">
    <citation type="submission" date="2019-03" db="EMBL/GenBank/DDBJ databases">
        <authorList>
            <person name="Mank J."/>
            <person name="Almeida P."/>
        </authorList>
    </citation>
    <scope>NUCLEOTIDE SEQUENCE</scope>
    <source>
        <strain evidence="1">78183</strain>
    </source>
</reference>
<protein>
    <submittedName>
        <fullName evidence="1">Uncharacterized protein</fullName>
    </submittedName>
</protein>
<name>A0A6N2K8K2_SALVM</name>
<dbReference type="EMBL" id="CAADRP010000191">
    <property type="protein sequence ID" value="VFU24727.1"/>
    <property type="molecule type" value="Genomic_DNA"/>
</dbReference>
<gene>
    <name evidence="1" type="ORF">SVIM_LOCUS49321</name>
</gene>